<gene>
    <name evidence="5" type="primary">mgtA</name>
    <name evidence="5" type="ORF">GCM10025862_37990</name>
</gene>
<evidence type="ECO:0000256" key="1">
    <source>
        <dbReference type="ARBA" id="ARBA00021292"/>
    </source>
</evidence>
<organism evidence="5 6">
    <name type="scientific">Arsenicicoccus piscis</name>
    <dbReference type="NCBI Taxonomy" id="673954"/>
    <lineage>
        <taxon>Bacteria</taxon>
        <taxon>Bacillati</taxon>
        <taxon>Actinomycetota</taxon>
        <taxon>Actinomycetes</taxon>
        <taxon>Micrococcales</taxon>
        <taxon>Intrasporangiaceae</taxon>
        <taxon>Arsenicicoccus</taxon>
    </lineage>
</organism>
<evidence type="ECO:0000256" key="3">
    <source>
        <dbReference type="ARBA" id="ARBA00022679"/>
    </source>
</evidence>
<evidence type="ECO:0000259" key="4">
    <source>
        <dbReference type="Pfam" id="PF13439"/>
    </source>
</evidence>
<evidence type="ECO:0000313" key="5">
    <source>
        <dbReference type="EMBL" id="GMA21778.1"/>
    </source>
</evidence>
<dbReference type="RefSeq" id="WP_284284981.1">
    <property type="nucleotide sequence ID" value="NZ_BSUJ01000001.1"/>
</dbReference>
<keyword evidence="2" id="KW-0328">Glycosyltransferase</keyword>
<dbReference type="EMBL" id="BSUJ01000001">
    <property type="protein sequence ID" value="GMA21778.1"/>
    <property type="molecule type" value="Genomic_DNA"/>
</dbReference>
<feature type="domain" description="Glycosyltransferase subfamily 4-like N-terminal" evidence="4">
    <location>
        <begin position="15"/>
        <end position="179"/>
    </location>
</feature>
<keyword evidence="3" id="KW-0808">Transferase</keyword>
<name>A0ABQ6HTD7_9MICO</name>
<sequence>MKVLVIAESWPPAMNGVASSSLRLVTELRDRGHHTKVIAPTTLESPGRAPSSHDRHDPRDLVSAKAVRVGPTQEYTVGIMGGQPNRLLETWRPDVVHVASPLSLGWAGLRAARRHDVPAVAAYLTDFTAFTRQSMRHLPGGPAAAGVLGRAQRAAHSLAAVNIACSRYALGTLHDWGSPTPREWLRAVDGVRFTPQRRRRALARRAAEGRTSVRIGYAGRLAAEKELELLASVADLPDVELMIVGDGPRRARLAELLPRARFTGRLGGEDYADTVASFDLFVHPGRGETLSQVVLEAVALGIPCVVPATGTASSELVTPGVGGAHFRGGDGADLRETVERLLPTLPRGPEPIAAGVRHRTWEGSMTSLLDAYDEAIERHHAAAGMALR</sequence>
<dbReference type="PANTHER" id="PTHR45947">
    <property type="entry name" value="SULFOQUINOVOSYL TRANSFERASE SQD2"/>
    <property type="match status" value="1"/>
</dbReference>
<comment type="caution">
    <text evidence="5">The sequence shown here is derived from an EMBL/GenBank/DDBJ whole genome shotgun (WGS) entry which is preliminary data.</text>
</comment>
<dbReference type="SUPFAM" id="SSF53756">
    <property type="entry name" value="UDP-Glycosyltransferase/glycogen phosphorylase"/>
    <property type="match status" value="1"/>
</dbReference>
<dbReference type="PANTHER" id="PTHR45947:SF3">
    <property type="entry name" value="SULFOQUINOVOSYL TRANSFERASE SQD2"/>
    <property type="match status" value="1"/>
</dbReference>
<dbReference type="InterPro" id="IPR028098">
    <property type="entry name" value="Glyco_trans_4-like_N"/>
</dbReference>
<proteinExistence type="predicted"/>
<dbReference type="Gene3D" id="3.40.50.2000">
    <property type="entry name" value="Glycogen Phosphorylase B"/>
    <property type="match status" value="2"/>
</dbReference>
<dbReference type="InterPro" id="IPR050194">
    <property type="entry name" value="Glycosyltransferase_grp1"/>
</dbReference>
<dbReference type="Pfam" id="PF13439">
    <property type="entry name" value="Glyco_transf_4"/>
    <property type="match status" value="1"/>
</dbReference>
<protein>
    <recommendedName>
        <fullName evidence="1">D-inositol 3-phosphate glycosyltransferase</fullName>
    </recommendedName>
</protein>
<accession>A0ABQ6HTD7</accession>
<evidence type="ECO:0000313" key="6">
    <source>
        <dbReference type="Proteomes" id="UP001157109"/>
    </source>
</evidence>
<dbReference type="Proteomes" id="UP001157109">
    <property type="component" value="Unassembled WGS sequence"/>
</dbReference>
<dbReference type="Pfam" id="PF13692">
    <property type="entry name" value="Glyco_trans_1_4"/>
    <property type="match status" value="1"/>
</dbReference>
<reference evidence="6" key="1">
    <citation type="journal article" date="2019" name="Int. J. Syst. Evol. Microbiol.">
        <title>The Global Catalogue of Microorganisms (GCM) 10K type strain sequencing project: providing services to taxonomists for standard genome sequencing and annotation.</title>
        <authorList>
            <consortium name="The Broad Institute Genomics Platform"/>
            <consortium name="The Broad Institute Genome Sequencing Center for Infectious Disease"/>
            <person name="Wu L."/>
            <person name="Ma J."/>
        </authorList>
    </citation>
    <scope>NUCLEOTIDE SEQUENCE [LARGE SCALE GENOMIC DNA]</scope>
    <source>
        <strain evidence="6">NBRC 105830</strain>
    </source>
</reference>
<evidence type="ECO:0000256" key="2">
    <source>
        <dbReference type="ARBA" id="ARBA00022676"/>
    </source>
</evidence>
<keyword evidence="6" id="KW-1185">Reference proteome</keyword>